<sequence>MLGLASGSALAQSPRSTLERTVLGGTRANVSSHFLMLPDCTSGGDVAARVTKAPKHGDVVIEPAAVVASYEKDTSFAQCNAKSVPGIKIYYKANENYQGADGFEVLIFYPNGTTRENRYVITVK</sequence>
<keyword evidence="2" id="KW-1185">Reference proteome</keyword>
<evidence type="ECO:0000313" key="2">
    <source>
        <dbReference type="Proteomes" id="UP001205890"/>
    </source>
</evidence>
<accession>A0ABT1LF11</accession>
<proteinExistence type="predicted"/>
<comment type="caution">
    <text evidence="1">The sequence shown here is derived from an EMBL/GenBank/DDBJ whole genome shotgun (WGS) entry which is preliminary data.</text>
</comment>
<gene>
    <name evidence="1" type="ORF">NK718_15970</name>
</gene>
<dbReference type="Proteomes" id="UP001205890">
    <property type="component" value="Unassembled WGS sequence"/>
</dbReference>
<protein>
    <submittedName>
        <fullName evidence="1">Uncharacterized protein</fullName>
    </submittedName>
</protein>
<organism evidence="1 2">
    <name type="scientific">Alsobacter ponti</name>
    <dbReference type="NCBI Taxonomy" id="2962936"/>
    <lineage>
        <taxon>Bacteria</taxon>
        <taxon>Pseudomonadati</taxon>
        <taxon>Pseudomonadota</taxon>
        <taxon>Alphaproteobacteria</taxon>
        <taxon>Hyphomicrobiales</taxon>
        <taxon>Alsobacteraceae</taxon>
        <taxon>Alsobacter</taxon>
    </lineage>
</organism>
<dbReference type="EMBL" id="JANCLU010000016">
    <property type="protein sequence ID" value="MCP8940024.1"/>
    <property type="molecule type" value="Genomic_DNA"/>
</dbReference>
<dbReference type="RefSeq" id="WP_254744291.1">
    <property type="nucleotide sequence ID" value="NZ_JANCLU010000016.1"/>
</dbReference>
<evidence type="ECO:0000313" key="1">
    <source>
        <dbReference type="EMBL" id="MCP8940024.1"/>
    </source>
</evidence>
<name>A0ABT1LF11_9HYPH</name>
<reference evidence="1 2" key="1">
    <citation type="submission" date="2022-07" db="EMBL/GenBank/DDBJ databases">
        <authorList>
            <person name="Li W.-J."/>
            <person name="Deng Q.-Q."/>
        </authorList>
    </citation>
    <scope>NUCLEOTIDE SEQUENCE [LARGE SCALE GENOMIC DNA]</scope>
    <source>
        <strain evidence="1 2">SYSU M60028</strain>
    </source>
</reference>